<comment type="caution">
    <text evidence="3">The sequence shown here is derived from an EMBL/GenBank/DDBJ whole genome shotgun (WGS) entry which is preliminary data.</text>
</comment>
<evidence type="ECO:0000259" key="2">
    <source>
        <dbReference type="PROSITE" id="PS50110"/>
    </source>
</evidence>
<dbReference type="PROSITE" id="PS50110">
    <property type="entry name" value="RESPONSE_REGULATORY"/>
    <property type="match status" value="1"/>
</dbReference>
<feature type="non-terminal residue" evidence="3">
    <location>
        <position position="1"/>
    </location>
</feature>
<gene>
    <name evidence="3" type="ORF">E6K81_08705</name>
</gene>
<dbReference type="EMBL" id="VBPB01000128">
    <property type="protein sequence ID" value="TMQ71980.1"/>
    <property type="molecule type" value="Genomic_DNA"/>
</dbReference>
<evidence type="ECO:0000256" key="1">
    <source>
        <dbReference type="PROSITE-ProRule" id="PRU00169"/>
    </source>
</evidence>
<evidence type="ECO:0000313" key="3">
    <source>
        <dbReference type="EMBL" id="TMQ71980.1"/>
    </source>
</evidence>
<dbReference type="InterPro" id="IPR001789">
    <property type="entry name" value="Sig_transdc_resp-reg_receiver"/>
</dbReference>
<accession>A0A538U7Y7</accession>
<feature type="domain" description="Response regulatory" evidence="2">
    <location>
        <begin position="1"/>
        <end position="99"/>
    </location>
</feature>
<dbReference type="SUPFAM" id="SSF52172">
    <property type="entry name" value="CheY-like"/>
    <property type="match status" value="1"/>
</dbReference>
<name>A0A538U7Y7_UNCEI</name>
<proteinExistence type="predicted"/>
<feature type="modified residue" description="4-aspartylphosphate" evidence="1">
    <location>
        <position position="33"/>
    </location>
</feature>
<dbReference type="AlphaFoldDB" id="A0A538U7Y7"/>
<dbReference type="GO" id="GO:0000160">
    <property type="term" value="P:phosphorelay signal transduction system"/>
    <property type="evidence" value="ECO:0007669"/>
    <property type="project" value="InterPro"/>
</dbReference>
<sequence>ATATLLGVALETPAPGEALAALRAHPPDLVILDLQAPGDPLALTRALKADPATRGIPVVGFYPHVEGALREAALAAGVDHVLPRSAFTARLAGLLAGAPGPPGEGGTPA</sequence>
<dbReference type="Gene3D" id="3.40.50.2300">
    <property type="match status" value="1"/>
</dbReference>
<reference evidence="3 4" key="1">
    <citation type="journal article" date="2019" name="Nat. Microbiol.">
        <title>Mediterranean grassland soil C-N compound turnover is dependent on rainfall and depth, and is mediated by genomically divergent microorganisms.</title>
        <authorList>
            <person name="Diamond S."/>
            <person name="Andeer P.F."/>
            <person name="Li Z."/>
            <person name="Crits-Christoph A."/>
            <person name="Burstein D."/>
            <person name="Anantharaman K."/>
            <person name="Lane K.R."/>
            <person name="Thomas B.C."/>
            <person name="Pan C."/>
            <person name="Northen T.R."/>
            <person name="Banfield J.F."/>
        </authorList>
    </citation>
    <scope>NUCLEOTIDE SEQUENCE [LARGE SCALE GENOMIC DNA]</scope>
    <source>
        <strain evidence="3">WS_11</strain>
    </source>
</reference>
<keyword evidence="1" id="KW-0597">Phosphoprotein</keyword>
<evidence type="ECO:0000313" key="4">
    <source>
        <dbReference type="Proteomes" id="UP000319771"/>
    </source>
</evidence>
<dbReference type="Proteomes" id="UP000319771">
    <property type="component" value="Unassembled WGS sequence"/>
</dbReference>
<dbReference type="InterPro" id="IPR011006">
    <property type="entry name" value="CheY-like_superfamily"/>
</dbReference>
<protein>
    <submittedName>
        <fullName evidence="3">Response regulator</fullName>
    </submittedName>
</protein>
<organism evidence="3 4">
    <name type="scientific">Eiseniibacteriota bacterium</name>
    <dbReference type="NCBI Taxonomy" id="2212470"/>
    <lineage>
        <taxon>Bacteria</taxon>
        <taxon>Candidatus Eiseniibacteriota</taxon>
    </lineage>
</organism>